<keyword evidence="3" id="KW-1185">Reference proteome</keyword>
<dbReference type="EMBL" id="CP039865">
    <property type="protein sequence ID" value="QCK84863.1"/>
    <property type="molecule type" value="Genomic_DNA"/>
</dbReference>
<dbReference type="AlphaFoldDB" id="A0A4D7QGS0"/>
<dbReference type="Proteomes" id="UP000298588">
    <property type="component" value="Chromosome"/>
</dbReference>
<reference evidence="2 3" key="1">
    <citation type="submission" date="2019-04" db="EMBL/GenBank/DDBJ databases">
        <title>Phreatobacter aquaticus sp. nov.</title>
        <authorList>
            <person name="Choi A."/>
            <person name="Baek K."/>
        </authorList>
    </citation>
    <scope>NUCLEOTIDE SEQUENCE [LARGE SCALE GENOMIC DNA]</scope>
    <source>
        <strain evidence="2 3">NMCR1094</strain>
    </source>
</reference>
<evidence type="ECO:0000313" key="2">
    <source>
        <dbReference type="EMBL" id="QCK84863.1"/>
    </source>
</evidence>
<accession>A0A4D7QGS0</accession>
<dbReference type="KEGG" id="paqt:E8L99_03215"/>
<evidence type="ECO:0000256" key="1">
    <source>
        <dbReference type="SAM" id="MobiDB-lite"/>
    </source>
</evidence>
<protein>
    <submittedName>
        <fullName evidence="2">Membrane protein insertion efficiency factor YidD</fullName>
    </submittedName>
</protein>
<feature type="region of interest" description="Disordered" evidence="1">
    <location>
        <begin position="89"/>
        <end position="108"/>
    </location>
</feature>
<sequence>MLRYAAAGSISAYQKWLSPRKGYCCAYGVATGRWTCSSYAKKVVTERGTLALAKALPRQFARCRKAHTALLAMAAAGIAGITTLGSEEAGDAEAGEKKPETKKAESSWWGDGACAVLEIASCLPCDGL</sequence>
<name>A0A4D7QGS0_9HYPH</name>
<dbReference type="InterPro" id="IPR002696">
    <property type="entry name" value="Membr_insert_effic_factor_YidD"/>
</dbReference>
<feature type="compositionally biased region" description="Basic and acidic residues" evidence="1">
    <location>
        <begin position="94"/>
        <end position="105"/>
    </location>
</feature>
<dbReference type="OrthoDB" id="6629784at2"/>
<gene>
    <name evidence="2" type="ORF">E8L99_03215</name>
</gene>
<dbReference type="NCBIfam" id="TIGR00278">
    <property type="entry name" value="membrane protein insertion efficiency factor YidD"/>
    <property type="match status" value="1"/>
</dbReference>
<evidence type="ECO:0000313" key="3">
    <source>
        <dbReference type="Proteomes" id="UP000298588"/>
    </source>
</evidence>
<proteinExistence type="predicted"/>
<organism evidence="2 3">
    <name type="scientific">Phreatobacter aquaticus</name>
    <dbReference type="NCBI Taxonomy" id="2570229"/>
    <lineage>
        <taxon>Bacteria</taxon>
        <taxon>Pseudomonadati</taxon>
        <taxon>Pseudomonadota</taxon>
        <taxon>Alphaproteobacteria</taxon>
        <taxon>Hyphomicrobiales</taxon>
        <taxon>Phreatobacteraceae</taxon>
        <taxon>Phreatobacter</taxon>
    </lineage>
</organism>
<dbReference type="RefSeq" id="WP_137098197.1">
    <property type="nucleotide sequence ID" value="NZ_CP039865.1"/>
</dbReference>